<protein>
    <recommendedName>
        <fullName evidence="5">DUF115 domain-containing protein</fullName>
    </recommendedName>
</protein>
<proteinExistence type="predicted"/>
<evidence type="ECO:0008006" key="5">
    <source>
        <dbReference type="Google" id="ProtNLM"/>
    </source>
</evidence>
<evidence type="ECO:0000313" key="4">
    <source>
        <dbReference type="Proteomes" id="UP000068447"/>
    </source>
</evidence>
<organism evidence="3 4">
    <name type="scientific">Lacimicrobium alkaliphilum</name>
    <dbReference type="NCBI Taxonomy" id="1526571"/>
    <lineage>
        <taxon>Bacteria</taxon>
        <taxon>Pseudomonadati</taxon>
        <taxon>Pseudomonadota</taxon>
        <taxon>Gammaproteobacteria</taxon>
        <taxon>Alteromonadales</taxon>
        <taxon>Alteromonadaceae</taxon>
        <taxon>Lacimicrobium</taxon>
    </lineage>
</organism>
<evidence type="ECO:0000313" key="3">
    <source>
        <dbReference type="EMBL" id="ALS99080.1"/>
    </source>
</evidence>
<dbReference type="InterPro" id="IPR002826">
    <property type="entry name" value="MptE-like"/>
</dbReference>
<dbReference type="EMBL" id="CP013650">
    <property type="protein sequence ID" value="ALS99080.1"/>
    <property type="molecule type" value="Genomic_DNA"/>
</dbReference>
<dbReference type="KEGG" id="lal:AT746_12935"/>
<name>A0A0U3B1B3_9ALTE</name>
<dbReference type="InterPro" id="IPR045376">
    <property type="entry name" value="Maf_N"/>
</dbReference>
<dbReference type="STRING" id="1526571.AT746_12935"/>
<dbReference type="AlphaFoldDB" id="A0A0U3B1B3"/>
<sequence length="1019" mass="117286">MAEPPDIAEINQLTELPEYLRYQSASLLPESPELVVVFGMGLGFHIQELIEKYQISHLLIYEPEPQYFKASTMLIDWQHILQLAKDKGTALYLQIEKDGRDFTNNILELRENVEVSGAYLYQHYNHPVFDALYKQLTTQPWNKLVEKGLSFRFTQGADEYLPGWTAASKPQTWEDVDTASSRFQQNITAFKKYFPDVYDTFKAYQPKRWLPVQQHNGEVNVVDKSRLVPWYGDSPVTESEINLKGFSEHPHKDGLVLGYNGTKLKHYLHYQFVEKTEAILEQLEEEQGSLPDTIKSMILFGMGCGYQLERLFEQHQVEKLFICEPNRDFFYASLFAIDWALILKTVDESDGRLYLNIGDDGTNLFRDLLNQFYAIGPYMLNSTYFYQGYYNGALNQAIAQLREQLQVVISMGEYFDHAYYGIAHTKEALRREYPFMKKHAAKHIAAEHQEVPVFLVGNGPSLDFSIDAIKEWQNKAIIVSCGTSLQVLHRNGIVPDFHAEIEQNRSTFDWASRVGDFDYLKKISLISCNGIHPDTCDLYKDVFLAFKEGESSTVSTLQVLGEEHYQILKFAFPTVTNFAMNFFAGLGMKQVYLLGVDLGFAEKHHHHSKQSGYYKEDGEELYDYSEKNNTAIVVPGNFRKTVYTKHEFKVAKMLLEQSLAAGKMDCYNCADGAQIRGATALRVDDILVASNKDDKSRCLSLLKENGFVSEQSKEFEQRYAAKFSYDVLQRELEVFCNNAEREVKTLTEAEEFIESQKKLLFLSYQQGSSLLFYLLYGTTNYANSVLSKILYSSANEEKVVQQFNVVLEHWKGALKDVLKQSELPDLAYDTTTTFPNQRYPYWIRKQTHGAEVTLITNSEKFVEACNYVNEQQELGVSLVFNTPENASHNPVDSRYVVVKQNSCLGDNVFSWLKENAIQVSANSHLVVYVNNKKELREVSQLKVPVTVIYVPGDLAESEHYPQSHDLKRFNILVRYFNQLQRFRLILPVIKISEKADDWVPEDVLNTSRWHCYLFKDTLG</sequence>
<evidence type="ECO:0000259" key="1">
    <source>
        <dbReference type="Pfam" id="PF01973"/>
    </source>
</evidence>
<dbReference type="Pfam" id="PF20157">
    <property type="entry name" value="Maf_flag10_N"/>
    <property type="match status" value="2"/>
</dbReference>
<keyword evidence="4" id="KW-1185">Reference proteome</keyword>
<dbReference type="PANTHER" id="PTHR41786">
    <property type="entry name" value="MOTILITY ACCESSORY FACTOR MAF"/>
    <property type="match status" value="1"/>
</dbReference>
<dbReference type="Gene3D" id="3.90.1480.10">
    <property type="entry name" value="Alpha-2,3-sialyltransferase"/>
    <property type="match status" value="1"/>
</dbReference>
<dbReference type="OrthoDB" id="7254531at2"/>
<dbReference type="Proteomes" id="UP000068447">
    <property type="component" value="Chromosome"/>
</dbReference>
<dbReference type="Pfam" id="PF01973">
    <property type="entry name" value="MptE-like"/>
    <property type="match status" value="1"/>
</dbReference>
<evidence type="ECO:0000259" key="2">
    <source>
        <dbReference type="Pfam" id="PF20157"/>
    </source>
</evidence>
<dbReference type="PANTHER" id="PTHR41786:SF1">
    <property type="entry name" value="6-HYDROXYMETHYLPTERIN DIPHOSPHOKINASE MPTE-LIKE DOMAIN-CONTAINING PROTEIN"/>
    <property type="match status" value="1"/>
</dbReference>
<reference evidence="3 4" key="1">
    <citation type="submission" date="2015-12" db="EMBL/GenBank/DDBJ databases">
        <title>Complete genome of Lacimicrobium alkaliphilum KCTC 32984.</title>
        <authorList>
            <person name="Kim S.-G."/>
            <person name="Lee Y.-J."/>
        </authorList>
    </citation>
    <scope>NUCLEOTIDE SEQUENCE [LARGE SCALE GENOMIC DNA]</scope>
    <source>
        <strain evidence="3 4">YelD216</strain>
    </source>
</reference>
<feature type="domain" description="6-hydroxymethylpterin diphosphokinase MptE-like" evidence="1">
    <location>
        <begin position="431"/>
        <end position="602"/>
    </location>
</feature>
<accession>A0A0U3B1B3</accession>
<feature type="domain" description="Glycosyltransferase Maf N-terminal" evidence="2">
    <location>
        <begin position="24"/>
        <end position="139"/>
    </location>
</feature>
<gene>
    <name evidence="3" type="ORF">AT746_12935</name>
</gene>
<feature type="domain" description="Glycosyltransferase Maf N-terminal" evidence="2">
    <location>
        <begin position="182"/>
        <end position="410"/>
    </location>
</feature>